<gene>
    <name evidence="1" type="ORF">EAI_13295</name>
</gene>
<evidence type="ECO:0000313" key="2">
    <source>
        <dbReference type="Proteomes" id="UP000008237"/>
    </source>
</evidence>
<evidence type="ECO:0000313" key="1">
    <source>
        <dbReference type="EMBL" id="EFN79979.1"/>
    </source>
</evidence>
<organism evidence="2">
    <name type="scientific">Harpegnathos saltator</name>
    <name type="common">Jerdon's jumping ant</name>
    <dbReference type="NCBI Taxonomy" id="610380"/>
    <lineage>
        <taxon>Eukaryota</taxon>
        <taxon>Metazoa</taxon>
        <taxon>Ecdysozoa</taxon>
        <taxon>Arthropoda</taxon>
        <taxon>Hexapoda</taxon>
        <taxon>Insecta</taxon>
        <taxon>Pterygota</taxon>
        <taxon>Neoptera</taxon>
        <taxon>Endopterygota</taxon>
        <taxon>Hymenoptera</taxon>
        <taxon>Apocrita</taxon>
        <taxon>Aculeata</taxon>
        <taxon>Formicoidea</taxon>
        <taxon>Formicidae</taxon>
        <taxon>Ponerinae</taxon>
        <taxon>Ponerini</taxon>
        <taxon>Harpegnathos</taxon>
    </lineage>
</organism>
<dbReference type="InParanoid" id="E2BWF3"/>
<protein>
    <submittedName>
        <fullName evidence="1">Uncharacterized protein</fullName>
    </submittedName>
</protein>
<sequence length="71" mass="8648">MYTREAETTNPEHMYCPLVSQSWCKWRKNEVKNTLDEFNHEPFHKDVEDVGYKADLQLFIIKQVARKMSRW</sequence>
<reference evidence="1 2" key="1">
    <citation type="journal article" date="2010" name="Science">
        <title>Genomic comparison of the ants Camponotus floridanus and Harpegnathos saltator.</title>
        <authorList>
            <person name="Bonasio R."/>
            <person name="Zhang G."/>
            <person name="Ye C."/>
            <person name="Mutti N.S."/>
            <person name="Fang X."/>
            <person name="Qin N."/>
            <person name="Donahue G."/>
            <person name="Yang P."/>
            <person name="Li Q."/>
            <person name="Li C."/>
            <person name="Zhang P."/>
            <person name="Huang Z."/>
            <person name="Berger S.L."/>
            <person name="Reinberg D."/>
            <person name="Wang J."/>
            <person name="Liebig J."/>
        </authorList>
    </citation>
    <scope>NUCLEOTIDE SEQUENCE [LARGE SCALE GENOMIC DNA]</scope>
    <source>
        <strain evidence="1 2">R22 G/1</strain>
    </source>
</reference>
<dbReference type="EMBL" id="GL451124">
    <property type="protein sequence ID" value="EFN79979.1"/>
    <property type="molecule type" value="Genomic_DNA"/>
</dbReference>
<dbReference type="Proteomes" id="UP000008237">
    <property type="component" value="Unassembled WGS sequence"/>
</dbReference>
<proteinExistence type="predicted"/>
<accession>E2BWF3</accession>
<dbReference type="AlphaFoldDB" id="E2BWF3"/>
<name>E2BWF3_HARSA</name>
<keyword evidence="2" id="KW-1185">Reference proteome</keyword>